<accession>A0A1R0GPN0</accession>
<feature type="region of interest" description="Disordered" evidence="1">
    <location>
        <begin position="267"/>
        <end position="302"/>
    </location>
</feature>
<proteinExistence type="predicted"/>
<protein>
    <submittedName>
        <fullName evidence="2">Uncharacterized protein</fullName>
    </submittedName>
</protein>
<feature type="compositionally biased region" description="Polar residues" evidence="1">
    <location>
        <begin position="209"/>
        <end position="235"/>
    </location>
</feature>
<organism evidence="2 3">
    <name type="scientific">Smittium mucronatum</name>
    <dbReference type="NCBI Taxonomy" id="133383"/>
    <lineage>
        <taxon>Eukaryota</taxon>
        <taxon>Fungi</taxon>
        <taxon>Fungi incertae sedis</taxon>
        <taxon>Zoopagomycota</taxon>
        <taxon>Kickxellomycotina</taxon>
        <taxon>Harpellomycetes</taxon>
        <taxon>Harpellales</taxon>
        <taxon>Legeriomycetaceae</taxon>
        <taxon>Smittium</taxon>
    </lineage>
</organism>
<gene>
    <name evidence="2" type="ORF">AYI68_g7095</name>
</gene>
<evidence type="ECO:0000313" key="2">
    <source>
        <dbReference type="EMBL" id="OLY78847.1"/>
    </source>
</evidence>
<dbReference type="AlphaFoldDB" id="A0A1R0GPN0"/>
<feature type="compositionally biased region" description="Acidic residues" evidence="1">
    <location>
        <begin position="292"/>
        <end position="302"/>
    </location>
</feature>
<reference evidence="2 3" key="1">
    <citation type="journal article" date="2016" name="Mol. Biol. Evol.">
        <title>Genome-Wide Survey of Gut Fungi (Harpellales) Reveals the First Horizontally Transferred Ubiquitin Gene from a Mosquito Host.</title>
        <authorList>
            <person name="Wang Y."/>
            <person name="White M.M."/>
            <person name="Kvist S."/>
            <person name="Moncalvo J.M."/>
        </authorList>
    </citation>
    <scope>NUCLEOTIDE SEQUENCE [LARGE SCALE GENOMIC DNA]</scope>
    <source>
        <strain evidence="2 3">ALG-7-W6</strain>
    </source>
</reference>
<dbReference type="OrthoDB" id="5563629at2759"/>
<name>A0A1R0GPN0_9FUNG</name>
<comment type="caution">
    <text evidence="2">The sequence shown here is derived from an EMBL/GenBank/DDBJ whole genome shotgun (WGS) entry which is preliminary data.</text>
</comment>
<keyword evidence="3" id="KW-1185">Reference proteome</keyword>
<evidence type="ECO:0000256" key="1">
    <source>
        <dbReference type="SAM" id="MobiDB-lite"/>
    </source>
</evidence>
<evidence type="ECO:0000313" key="3">
    <source>
        <dbReference type="Proteomes" id="UP000187455"/>
    </source>
</evidence>
<dbReference type="Proteomes" id="UP000187455">
    <property type="component" value="Unassembled WGS sequence"/>
</dbReference>
<feature type="region of interest" description="Disordered" evidence="1">
    <location>
        <begin position="203"/>
        <end position="235"/>
    </location>
</feature>
<sequence>MSTQGISSTTYPISLFSNESLFPLLIHCLNLLHKNTHTSTTDVYLKRLMVEERSLSKFFSNYLQSLESLKHETNLQKNTPDSDIGDIESLENEILELEKEQNLYPLFISELQNQFSICVNELNTLNEIVELSQAQDEVSLEKIKLMVLNKSTPKSFYNGESENLYIDPNQYADFKSTALERDSSSSNVKNTLEDLSMEIDLVKKDDNKPISQSSQTLRSPQSSTKNKIDPTNSASTAITFSNEKNNVQMDMEIEKGASVDHKDLTSFSENYDDMTGVNDKLNDGCWSSDLSELSDGEIGEDD</sequence>
<dbReference type="EMBL" id="LSSL01005411">
    <property type="protein sequence ID" value="OLY78847.1"/>
    <property type="molecule type" value="Genomic_DNA"/>
</dbReference>